<keyword evidence="2" id="KW-0808">Transferase</keyword>
<keyword evidence="2" id="KW-0328">Glycosyltransferase</keyword>
<name>A0A0G1GXF9_9BACT</name>
<dbReference type="Pfam" id="PF18912">
    <property type="entry name" value="DZR_2"/>
    <property type="match status" value="1"/>
</dbReference>
<sequence>MHLLDLLFPKRCLGCGKWGRYICLSCFHSIKLLPYLKCPVCERPAVDGMTHPRCRTKYTLDGLTSFFRYDGVIKKAIKTIKYRYVTDIVTEVIDVIPNSSFSIFQNILNSKFLIMNCILVPIPLHPSRYRSRGFNQAEVIASALSKRLDIPVNTTLLIRTEKTTPQVE</sequence>
<dbReference type="EMBL" id="LCHM01000004">
    <property type="protein sequence ID" value="KKT38898.1"/>
    <property type="molecule type" value="Genomic_DNA"/>
</dbReference>
<dbReference type="PANTHER" id="PTHR47505">
    <property type="entry name" value="DNA UTILIZATION PROTEIN YHGH"/>
    <property type="match status" value="1"/>
</dbReference>
<dbReference type="InterPro" id="IPR051910">
    <property type="entry name" value="ComF/GntX_DNA_util-trans"/>
</dbReference>
<organism evidence="2 3">
    <name type="scientific">Candidatus Gottesmanbacteria bacterium GW2011_GWB1_44_11c</name>
    <dbReference type="NCBI Taxonomy" id="1618447"/>
    <lineage>
        <taxon>Bacteria</taxon>
        <taxon>Candidatus Gottesmaniibacteriota</taxon>
    </lineage>
</organism>
<dbReference type="PATRIC" id="fig|1618447.3.peg.196"/>
<comment type="caution">
    <text evidence="2">The sequence shown here is derived from an EMBL/GenBank/DDBJ whole genome shotgun (WGS) entry which is preliminary data.</text>
</comment>
<dbReference type="InterPro" id="IPR029057">
    <property type="entry name" value="PRTase-like"/>
</dbReference>
<dbReference type="AlphaFoldDB" id="A0A0G1GXF9"/>
<gene>
    <name evidence="2" type="ORF">UW22_C0004G0028</name>
</gene>
<dbReference type="Proteomes" id="UP000034617">
    <property type="component" value="Unassembled WGS sequence"/>
</dbReference>
<evidence type="ECO:0000259" key="1">
    <source>
        <dbReference type="Pfam" id="PF18912"/>
    </source>
</evidence>
<reference evidence="2 3" key="1">
    <citation type="journal article" date="2015" name="Nature">
        <title>rRNA introns, odd ribosomes, and small enigmatic genomes across a large radiation of phyla.</title>
        <authorList>
            <person name="Brown C.T."/>
            <person name="Hug L.A."/>
            <person name="Thomas B.C."/>
            <person name="Sharon I."/>
            <person name="Castelle C.J."/>
            <person name="Singh A."/>
            <person name="Wilkins M.J."/>
            <person name="Williams K.H."/>
            <person name="Banfield J.F."/>
        </authorList>
    </citation>
    <scope>NUCLEOTIDE SEQUENCE [LARGE SCALE GENOMIC DNA]</scope>
</reference>
<protein>
    <submittedName>
        <fullName evidence="2">Phosphoribosyltransferase</fullName>
    </submittedName>
</protein>
<proteinExistence type="predicted"/>
<feature type="domain" description="Double zinc ribbon" evidence="1">
    <location>
        <begin position="3"/>
        <end position="54"/>
    </location>
</feature>
<evidence type="ECO:0000313" key="3">
    <source>
        <dbReference type="Proteomes" id="UP000034617"/>
    </source>
</evidence>
<dbReference type="InterPro" id="IPR044005">
    <property type="entry name" value="DZR_2"/>
</dbReference>
<accession>A0A0G1GXF9</accession>
<evidence type="ECO:0000313" key="2">
    <source>
        <dbReference type="EMBL" id="KKT38898.1"/>
    </source>
</evidence>
<dbReference type="PANTHER" id="PTHR47505:SF1">
    <property type="entry name" value="DNA UTILIZATION PROTEIN YHGH"/>
    <property type="match status" value="1"/>
</dbReference>
<dbReference type="SUPFAM" id="SSF53271">
    <property type="entry name" value="PRTase-like"/>
    <property type="match status" value="1"/>
</dbReference>
<dbReference type="GO" id="GO:0016757">
    <property type="term" value="F:glycosyltransferase activity"/>
    <property type="evidence" value="ECO:0007669"/>
    <property type="project" value="UniProtKB-KW"/>
</dbReference>